<dbReference type="InterPro" id="IPR015422">
    <property type="entry name" value="PyrdxlP-dep_Trfase_small"/>
</dbReference>
<gene>
    <name evidence="5" type="ORF">GRI69_13300</name>
</gene>
<dbReference type="Gene3D" id="3.90.1150.10">
    <property type="entry name" value="Aspartate Aminotransferase, domain 1"/>
    <property type="match status" value="1"/>
</dbReference>
<dbReference type="GO" id="GO:0008483">
    <property type="term" value="F:transaminase activity"/>
    <property type="evidence" value="ECO:0007669"/>
    <property type="project" value="UniProtKB-KW"/>
</dbReference>
<proteinExistence type="predicted"/>
<evidence type="ECO:0000256" key="3">
    <source>
        <dbReference type="ARBA" id="ARBA00022898"/>
    </source>
</evidence>
<dbReference type="InterPro" id="IPR015421">
    <property type="entry name" value="PyrdxlP-dep_Trfase_major"/>
</dbReference>
<accession>A0A844XU10</accession>
<evidence type="ECO:0000259" key="4">
    <source>
        <dbReference type="Pfam" id="PF00155"/>
    </source>
</evidence>
<organism evidence="5 6">
    <name type="scientific">Qipengyuania vulgaris</name>
    <dbReference type="NCBI Taxonomy" id="291985"/>
    <lineage>
        <taxon>Bacteria</taxon>
        <taxon>Pseudomonadati</taxon>
        <taxon>Pseudomonadota</taxon>
        <taxon>Alphaproteobacteria</taxon>
        <taxon>Sphingomonadales</taxon>
        <taxon>Erythrobacteraceae</taxon>
        <taxon>Qipengyuania</taxon>
    </lineage>
</organism>
<keyword evidence="3" id="KW-0663">Pyridoxal phosphate</keyword>
<dbReference type="Gene3D" id="3.40.640.10">
    <property type="entry name" value="Type I PLP-dependent aspartate aminotransferase-like (Major domain)"/>
    <property type="match status" value="1"/>
</dbReference>
<reference evidence="5 6" key="1">
    <citation type="submission" date="2019-12" db="EMBL/GenBank/DDBJ databases">
        <title>Genomic-based taxomic classification of the family Erythrobacteraceae.</title>
        <authorList>
            <person name="Xu L."/>
        </authorList>
    </citation>
    <scope>NUCLEOTIDE SEQUENCE [LARGE SCALE GENOMIC DNA]</scope>
    <source>
        <strain evidence="5 6">DSM 17792</strain>
    </source>
</reference>
<dbReference type="RefSeq" id="WP_160728764.1">
    <property type="nucleotide sequence ID" value="NZ_WTYC01000008.1"/>
</dbReference>
<evidence type="ECO:0000313" key="6">
    <source>
        <dbReference type="Proteomes" id="UP000448199"/>
    </source>
</evidence>
<evidence type="ECO:0000313" key="5">
    <source>
        <dbReference type="EMBL" id="MXO49230.1"/>
    </source>
</evidence>
<dbReference type="GO" id="GO:0008710">
    <property type="term" value="F:8-amino-7-oxononanoate synthase activity"/>
    <property type="evidence" value="ECO:0007669"/>
    <property type="project" value="TreeGrafter"/>
</dbReference>
<feature type="domain" description="Aminotransferase class I/classII large" evidence="4">
    <location>
        <begin position="30"/>
        <end position="361"/>
    </location>
</feature>
<dbReference type="GO" id="GO:0009102">
    <property type="term" value="P:biotin biosynthetic process"/>
    <property type="evidence" value="ECO:0007669"/>
    <property type="project" value="TreeGrafter"/>
</dbReference>
<sequence>MPLPDIYQDDLSRLDETGRRRALASRTGKDFSSNDYLALANSEELREIAAAALLRGVALGSGGSRLLRGNTQEHEALEAEAAQLFGSHSALFVGSGFAANSLIFATLPQQGDLILHDALVHASAHEGMKLSRASRIAFPHNDVDAAASVIARWRENGSRGTPWIAFETLYSMDGDTAPVADFAALAEREGAMLLIDEAHAVGVCGTQGRGLAAQCHGQENAVLLATCGKALGCEGALIFAPTTIRDFLVNRGRSFIFSTAPSPLMTAIVRGALVLAGAANDRRERLSKLVRRTTEILEPLGIVSTGTHIQRLIVGDDARAMTLASALQSRGFDVRGIRQPSVPQGTARLRISITLNTDEAAIAALGNELENLL</sequence>
<dbReference type="InterPro" id="IPR004839">
    <property type="entry name" value="Aminotransferase_I/II_large"/>
</dbReference>
<keyword evidence="2 5" id="KW-0808">Transferase</keyword>
<evidence type="ECO:0000256" key="1">
    <source>
        <dbReference type="ARBA" id="ARBA00001933"/>
    </source>
</evidence>
<dbReference type="Proteomes" id="UP000448199">
    <property type="component" value="Unassembled WGS sequence"/>
</dbReference>
<dbReference type="PANTHER" id="PTHR13693:SF100">
    <property type="entry name" value="8-AMINO-7-OXONONANOATE SYNTHASE"/>
    <property type="match status" value="1"/>
</dbReference>
<protein>
    <submittedName>
        <fullName evidence="5">Aminotransferase class I/II-fold pyridoxal phosphate-dependent enzyme</fullName>
    </submittedName>
</protein>
<dbReference type="PANTHER" id="PTHR13693">
    <property type="entry name" value="CLASS II AMINOTRANSFERASE/8-AMINO-7-OXONONANOATE SYNTHASE"/>
    <property type="match status" value="1"/>
</dbReference>
<dbReference type="AlphaFoldDB" id="A0A844XU10"/>
<dbReference type="InterPro" id="IPR015424">
    <property type="entry name" value="PyrdxlP-dep_Trfase"/>
</dbReference>
<comment type="caution">
    <text evidence="5">The sequence shown here is derived from an EMBL/GenBank/DDBJ whole genome shotgun (WGS) entry which is preliminary data.</text>
</comment>
<dbReference type="InterPro" id="IPR050087">
    <property type="entry name" value="AON_synthase_class-II"/>
</dbReference>
<comment type="cofactor">
    <cofactor evidence="1">
        <name>pyridoxal 5'-phosphate</name>
        <dbReference type="ChEBI" id="CHEBI:597326"/>
    </cofactor>
</comment>
<name>A0A844XU10_9SPHN</name>
<keyword evidence="5" id="KW-0032">Aminotransferase</keyword>
<dbReference type="Pfam" id="PF00155">
    <property type="entry name" value="Aminotran_1_2"/>
    <property type="match status" value="1"/>
</dbReference>
<dbReference type="EMBL" id="WTYC01000008">
    <property type="protein sequence ID" value="MXO49230.1"/>
    <property type="molecule type" value="Genomic_DNA"/>
</dbReference>
<evidence type="ECO:0000256" key="2">
    <source>
        <dbReference type="ARBA" id="ARBA00022679"/>
    </source>
</evidence>
<dbReference type="GO" id="GO:0030170">
    <property type="term" value="F:pyridoxal phosphate binding"/>
    <property type="evidence" value="ECO:0007669"/>
    <property type="project" value="InterPro"/>
</dbReference>
<dbReference type="OrthoDB" id="9807157at2"/>
<keyword evidence="6" id="KW-1185">Reference proteome</keyword>
<dbReference type="SUPFAM" id="SSF53383">
    <property type="entry name" value="PLP-dependent transferases"/>
    <property type="match status" value="1"/>
</dbReference>